<evidence type="ECO:0000313" key="7">
    <source>
        <dbReference type="EMBL" id="UXD21539.1"/>
    </source>
</evidence>
<evidence type="ECO:0000313" key="8">
    <source>
        <dbReference type="Proteomes" id="UP001063698"/>
    </source>
</evidence>
<dbReference type="InterPro" id="IPR005707">
    <property type="entry name" value="Ribosomal_uS2_euk/arc"/>
</dbReference>
<accession>A0A977PKL0</accession>
<gene>
    <name evidence="5" type="primary">rps2</name>
    <name evidence="7" type="ORF">IPA_05230</name>
</gene>
<dbReference type="FunFam" id="3.40.50.10490:FF:000030">
    <property type="entry name" value="30S ribosomal protein S2"/>
    <property type="match status" value="1"/>
</dbReference>
<dbReference type="AlphaFoldDB" id="A0A977PKL0"/>
<evidence type="ECO:0000256" key="6">
    <source>
        <dbReference type="RuleBase" id="RU003631"/>
    </source>
</evidence>
<sequence>MCTGGKNMSAESKENLVELLISLEKYLQHGVHIGTKMVTKYMNNFVYKRRNVDGLAVLDVRKIDQRIRVAAKFLSRFEPEKIMAVSVRQYGHKPVLMFSKFVGAKPVIGRFVPGTLTNPALEVYYEPDVILVTDPRIDQQAIVEASEVGIPVVAFCDTDSRTENIDLIIPGNNKGRKSLALLYWLLTRQILVERGELSPNAPEDEPAPVSEFETKIKLV</sequence>
<organism evidence="7 8">
    <name type="scientific">Ignicoccus pacificus DSM 13166</name>
    <dbReference type="NCBI Taxonomy" id="940294"/>
    <lineage>
        <taxon>Archaea</taxon>
        <taxon>Thermoproteota</taxon>
        <taxon>Thermoprotei</taxon>
        <taxon>Desulfurococcales</taxon>
        <taxon>Desulfurococcaceae</taxon>
        <taxon>Ignicoccus</taxon>
    </lineage>
</organism>
<dbReference type="InterPro" id="IPR001865">
    <property type="entry name" value="Ribosomal_uS2"/>
</dbReference>
<evidence type="ECO:0000256" key="4">
    <source>
        <dbReference type="ARBA" id="ARBA00035256"/>
    </source>
</evidence>
<evidence type="ECO:0000256" key="3">
    <source>
        <dbReference type="ARBA" id="ARBA00023274"/>
    </source>
</evidence>
<reference evidence="7" key="1">
    <citation type="submission" date="2013-11" db="EMBL/GenBank/DDBJ databases">
        <title>Comparative genomics of Ignicoccus.</title>
        <authorList>
            <person name="Podar M."/>
        </authorList>
    </citation>
    <scope>NUCLEOTIDE SEQUENCE</scope>
    <source>
        <strain evidence="7">DSM 13166</strain>
    </source>
</reference>
<dbReference type="KEGG" id="ipc:IPA_05230"/>
<dbReference type="Gene3D" id="3.40.50.10490">
    <property type="entry name" value="Glucose-6-phosphate isomerase like protein, domain 1"/>
    <property type="match status" value="1"/>
</dbReference>
<dbReference type="InterPro" id="IPR023591">
    <property type="entry name" value="Ribosomal_uS2_flav_dom_sf"/>
</dbReference>
<evidence type="ECO:0000256" key="5">
    <source>
        <dbReference type="HAMAP-Rule" id="MF_00291"/>
    </source>
</evidence>
<keyword evidence="2 5" id="KW-0689">Ribosomal protein</keyword>
<dbReference type="PROSITE" id="PS00963">
    <property type="entry name" value="RIBOSOMAL_S2_2"/>
    <property type="match status" value="1"/>
</dbReference>
<dbReference type="SUPFAM" id="SSF52313">
    <property type="entry name" value="Ribosomal protein S2"/>
    <property type="match status" value="1"/>
</dbReference>
<dbReference type="HAMAP" id="MF_00291_A">
    <property type="entry name" value="Ribosomal_uS2_A"/>
    <property type="match status" value="1"/>
</dbReference>
<dbReference type="InterPro" id="IPR018130">
    <property type="entry name" value="Ribosomal_uS2_CS"/>
</dbReference>
<dbReference type="PRINTS" id="PR00395">
    <property type="entry name" value="RIBOSOMALS2"/>
</dbReference>
<dbReference type="GO" id="GO:0006412">
    <property type="term" value="P:translation"/>
    <property type="evidence" value="ECO:0007669"/>
    <property type="project" value="UniProtKB-UniRule"/>
</dbReference>
<dbReference type="InterPro" id="IPR023454">
    <property type="entry name" value="Ribosomal_uS2_arc"/>
</dbReference>
<dbReference type="PANTHER" id="PTHR11489">
    <property type="entry name" value="40S RIBOSOMAL PROTEIN SA"/>
    <property type="match status" value="1"/>
</dbReference>
<dbReference type="EMBL" id="CP006868">
    <property type="protein sequence ID" value="UXD21539.1"/>
    <property type="molecule type" value="Genomic_DNA"/>
</dbReference>
<proteinExistence type="inferred from homology"/>
<dbReference type="CDD" id="cd01425">
    <property type="entry name" value="RPS2"/>
    <property type="match status" value="1"/>
</dbReference>
<dbReference type="NCBIfam" id="TIGR01012">
    <property type="entry name" value="uS2_euk_arch"/>
    <property type="match status" value="1"/>
</dbReference>
<dbReference type="GO" id="GO:0003735">
    <property type="term" value="F:structural constituent of ribosome"/>
    <property type="evidence" value="ECO:0007669"/>
    <property type="project" value="InterPro"/>
</dbReference>
<keyword evidence="3 5" id="KW-0687">Ribonucleoprotein</keyword>
<evidence type="ECO:0000256" key="2">
    <source>
        <dbReference type="ARBA" id="ARBA00022980"/>
    </source>
</evidence>
<name>A0A977PKL0_9CREN</name>
<comment type="similarity">
    <text evidence="1 5 6">Belongs to the universal ribosomal protein uS2 family.</text>
</comment>
<dbReference type="Pfam" id="PF00318">
    <property type="entry name" value="Ribosomal_S2"/>
    <property type="match status" value="2"/>
</dbReference>
<protein>
    <recommendedName>
        <fullName evidence="4 5">Small ribosomal subunit protein uS2</fullName>
    </recommendedName>
</protein>
<keyword evidence="8" id="KW-1185">Reference proteome</keyword>
<dbReference type="GO" id="GO:0015935">
    <property type="term" value="C:small ribosomal subunit"/>
    <property type="evidence" value="ECO:0007669"/>
    <property type="project" value="InterPro"/>
</dbReference>
<evidence type="ECO:0000256" key="1">
    <source>
        <dbReference type="ARBA" id="ARBA00006242"/>
    </source>
</evidence>
<dbReference type="Proteomes" id="UP001063698">
    <property type="component" value="Chromosome"/>
</dbReference>